<gene>
    <name evidence="1" type="ORF">LV89_02760</name>
</gene>
<organism evidence="1 2">
    <name type="scientific">Arcicella aurantiaca</name>
    <dbReference type="NCBI Taxonomy" id="591202"/>
    <lineage>
        <taxon>Bacteria</taxon>
        <taxon>Pseudomonadati</taxon>
        <taxon>Bacteroidota</taxon>
        <taxon>Cytophagia</taxon>
        <taxon>Cytophagales</taxon>
        <taxon>Flectobacillaceae</taxon>
        <taxon>Arcicella</taxon>
    </lineage>
</organism>
<comment type="caution">
    <text evidence="1">The sequence shown here is derived from an EMBL/GenBank/DDBJ whole genome shotgun (WGS) entry which is preliminary data.</text>
</comment>
<dbReference type="AlphaFoldDB" id="A0A316E403"/>
<dbReference type="EMBL" id="QGGO01000014">
    <property type="protein sequence ID" value="PWK25134.1"/>
    <property type="molecule type" value="Genomic_DNA"/>
</dbReference>
<accession>A0A316E403</accession>
<protein>
    <submittedName>
        <fullName evidence="1">Uncharacterized protein</fullName>
    </submittedName>
</protein>
<dbReference type="Proteomes" id="UP000245489">
    <property type="component" value="Unassembled WGS sequence"/>
</dbReference>
<dbReference type="RefSeq" id="WP_109743485.1">
    <property type="nucleotide sequence ID" value="NZ_QGGO01000014.1"/>
</dbReference>
<proteinExistence type="predicted"/>
<sequence length="232" mass="26815">MKKLFYFCSIISLVIISCQKETKTEKTSTVIIDTTLENSVWVNTKYLQTLEKTKSPLQASAFADTVLIGFNEKADTASVTWNFHEGSQYRIQRDKKILFFNTYETKNTSEMEAKFEDGKLKIGTSSFSKVDTIGFIEKKYWLGKFKNKKGFIEFLSDGSVKGIDSLSSYYVWIDYVTTQTDIDLIDLKSKKEISKTYGYKVKENGITFFDFIWEEEGMIGKKGKELFTIKRK</sequence>
<evidence type="ECO:0000313" key="1">
    <source>
        <dbReference type="EMBL" id="PWK25134.1"/>
    </source>
</evidence>
<dbReference type="OrthoDB" id="940901at2"/>
<keyword evidence="2" id="KW-1185">Reference proteome</keyword>
<reference evidence="1 2" key="1">
    <citation type="submission" date="2018-05" db="EMBL/GenBank/DDBJ databases">
        <title>Genomic Encyclopedia of Archaeal and Bacterial Type Strains, Phase II (KMG-II): from individual species to whole genera.</title>
        <authorList>
            <person name="Goeker M."/>
        </authorList>
    </citation>
    <scope>NUCLEOTIDE SEQUENCE [LARGE SCALE GENOMIC DNA]</scope>
    <source>
        <strain evidence="1 2">DSM 22214</strain>
    </source>
</reference>
<name>A0A316E403_9BACT</name>
<dbReference type="PROSITE" id="PS51257">
    <property type="entry name" value="PROKAR_LIPOPROTEIN"/>
    <property type="match status" value="1"/>
</dbReference>
<evidence type="ECO:0000313" key="2">
    <source>
        <dbReference type="Proteomes" id="UP000245489"/>
    </source>
</evidence>